<evidence type="ECO:0000313" key="2">
    <source>
        <dbReference type="Proteomes" id="UP000822688"/>
    </source>
</evidence>
<protein>
    <submittedName>
        <fullName evidence="1">Uncharacterized protein</fullName>
    </submittedName>
</protein>
<proteinExistence type="predicted"/>
<accession>A0A8T0JBW2</accession>
<keyword evidence="2" id="KW-1185">Reference proteome</keyword>
<dbReference type="EMBL" id="CM026421">
    <property type="protein sequence ID" value="KAG0592532.1"/>
    <property type="molecule type" value="Genomic_DNA"/>
</dbReference>
<evidence type="ECO:0000313" key="1">
    <source>
        <dbReference type="EMBL" id="KAG0592532.1"/>
    </source>
</evidence>
<dbReference type="AlphaFoldDB" id="A0A8T0JBW2"/>
<name>A0A8T0JBW2_CERPU</name>
<reference evidence="1" key="1">
    <citation type="submission" date="2020-06" db="EMBL/GenBank/DDBJ databases">
        <title>WGS assembly of Ceratodon purpureus strain R40.</title>
        <authorList>
            <person name="Carey S.B."/>
            <person name="Jenkins J."/>
            <person name="Shu S."/>
            <person name="Lovell J.T."/>
            <person name="Sreedasyam A."/>
            <person name="Maumus F."/>
            <person name="Tiley G.P."/>
            <person name="Fernandez-Pozo N."/>
            <person name="Barry K."/>
            <person name="Chen C."/>
            <person name="Wang M."/>
            <person name="Lipzen A."/>
            <person name="Daum C."/>
            <person name="Saski C.A."/>
            <person name="Payton A.C."/>
            <person name="Mcbreen J.C."/>
            <person name="Conrad R.E."/>
            <person name="Kollar L.M."/>
            <person name="Olsson S."/>
            <person name="Huttunen S."/>
            <person name="Landis J.B."/>
            <person name="Wickett N.J."/>
            <person name="Johnson M.G."/>
            <person name="Rensing S.A."/>
            <person name="Grimwood J."/>
            <person name="Schmutz J."/>
            <person name="Mcdaniel S.F."/>
        </authorList>
    </citation>
    <scope>NUCLEOTIDE SEQUENCE</scope>
    <source>
        <strain evidence="1">R40</strain>
    </source>
</reference>
<gene>
    <name evidence="1" type="ORF">KC19_1G260400</name>
</gene>
<organism evidence="1 2">
    <name type="scientific">Ceratodon purpureus</name>
    <name type="common">Fire moss</name>
    <name type="synonym">Dicranum purpureum</name>
    <dbReference type="NCBI Taxonomy" id="3225"/>
    <lineage>
        <taxon>Eukaryota</taxon>
        <taxon>Viridiplantae</taxon>
        <taxon>Streptophyta</taxon>
        <taxon>Embryophyta</taxon>
        <taxon>Bryophyta</taxon>
        <taxon>Bryophytina</taxon>
        <taxon>Bryopsida</taxon>
        <taxon>Dicranidae</taxon>
        <taxon>Pseudoditrichales</taxon>
        <taxon>Ditrichaceae</taxon>
        <taxon>Ceratodon</taxon>
    </lineage>
</organism>
<comment type="caution">
    <text evidence="1">The sequence shown here is derived from an EMBL/GenBank/DDBJ whole genome shotgun (WGS) entry which is preliminary data.</text>
</comment>
<dbReference type="Proteomes" id="UP000822688">
    <property type="component" value="Chromosome 1"/>
</dbReference>
<sequence>MAKEEAGSYGSWKRSTRLRQVLQEIASPNECVSQRWRGRGFILAEKWKEAGLPWRCDLANGSWTWLIDHENPFVANREMAIRNCLFERQTRPATALHFKSSTTV</sequence>